<keyword evidence="2" id="KW-0560">Oxidoreductase</keyword>
<keyword evidence="6" id="KW-1185">Reference proteome</keyword>
<gene>
    <name evidence="5" type="ORF">OEZ71_03345</name>
</gene>
<dbReference type="PANTHER" id="PTHR22604">
    <property type="entry name" value="OXIDOREDUCTASES"/>
    <property type="match status" value="1"/>
</dbReference>
<dbReference type="Proteomes" id="UP001652564">
    <property type="component" value="Unassembled WGS sequence"/>
</dbReference>
<sequence>MKPVNWGVLGAAKFAREHMARAIHEAEGARFHALATSDPRKAAPFSAFCPDLKVHNSYDALLADPDIEAVYIPLPNHLHVEWTLKALEAGKHVLTEKPIAMQADEIDALIAARDRTGLMATEAYMIVHHPQWQRARTLIAEGAIGRILHADAHFSYDNRSDPGNIRNRPETGGGSIPDIGVYTYGSARWATGAEPVALDAQITRENGFDVFARVFGEMEGPGGRFTYHAMTSMRLFPRQEVVFQGETGLIRLTAPFNAGLFGEAQLHMFRQDRADHIERFPGARQYRNQVEAFGRSIRQGTPYPWTLEDAKGTQAMIDRVLAAE</sequence>
<dbReference type="EMBL" id="JAOWKZ010000001">
    <property type="protein sequence ID" value="MCV2871325.1"/>
    <property type="molecule type" value="Genomic_DNA"/>
</dbReference>
<dbReference type="Gene3D" id="3.40.50.720">
    <property type="entry name" value="NAD(P)-binding Rossmann-like Domain"/>
    <property type="match status" value="1"/>
</dbReference>
<evidence type="ECO:0000256" key="1">
    <source>
        <dbReference type="ARBA" id="ARBA00010928"/>
    </source>
</evidence>
<accession>A0ABT2ZJN3</accession>
<proteinExistence type="inferred from homology"/>
<feature type="domain" description="GFO/IDH/MocA-like oxidoreductase" evidence="4">
    <location>
        <begin position="132"/>
        <end position="250"/>
    </location>
</feature>
<dbReference type="Pfam" id="PF01408">
    <property type="entry name" value="GFO_IDH_MocA"/>
    <property type="match status" value="1"/>
</dbReference>
<evidence type="ECO:0000313" key="5">
    <source>
        <dbReference type="EMBL" id="MCV2871325.1"/>
    </source>
</evidence>
<comment type="similarity">
    <text evidence="1">Belongs to the Gfo/Idh/MocA family.</text>
</comment>
<dbReference type="SUPFAM" id="SSF51735">
    <property type="entry name" value="NAD(P)-binding Rossmann-fold domains"/>
    <property type="match status" value="1"/>
</dbReference>
<evidence type="ECO:0000256" key="2">
    <source>
        <dbReference type="ARBA" id="ARBA00023002"/>
    </source>
</evidence>
<feature type="domain" description="Gfo/Idh/MocA-like oxidoreductase N-terminal" evidence="3">
    <location>
        <begin position="4"/>
        <end position="121"/>
    </location>
</feature>
<evidence type="ECO:0000259" key="4">
    <source>
        <dbReference type="Pfam" id="PF22725"/>
    </source>
</evidence>
<dbReference type="PANTHER" id="PTHR22604:SF105">
    <property type="entry name" value="TRANS-1,2-DIHYDROBENZENE-1,2-DIOL DEHYDROGENASE"/>
    <property type="match status" value="1"/>
</dbReference>
<evidence type="ECO:0000259" key="3">
    <source>
        <dbReference type="Pfam" id="PF01408"/>
    </source>
</evidence>
<protein>
    <submittedName>
        <fullName evidence="5">Gfo/Idh/MocA family oxidoreductase</fullName>
    </submittedName>
</protein>
<name>A0ABT2ZJN3_9RHOB</name>
<dbReference type="InterPro" id="IPR000683">
    <property type="entry name" value="Gfo/Idh/MocA-like_OxRdtase_N"/>
</dbReference>
<organism evidence="5 6">
    <name type="scientific">Albidovulum litorale</name>
    <dbReference type="NCBI Taxonomy" id="2984134"/>
    <lineage>
        <taxon>Bacteria</taxon>
        <taxon>Pseudomonadati</taxon>
        <taxon>Pseudomonadota</taxon>
        <taxon>Alphaproteobacteria</taxon>
        <taxon>Rhodobacterales</taxon>
        <taxon>Paracoccaceae</taxon>
        <taxon>Albidovulum</taxon>
    </lineage>
</organism>
<evidence type="ECO:0000313" key="6">
    <source>
        <dbReference type="Proteomes" id="UP001652564"/>
    </source>
</evidence>
<dbReference type="RefSeq" id="WP_263738502.1">
    <property type="nucleotide sequence ID" value="NZ_JAOWKZ010000001.1"/>
</dbReference>
<comment type="caution">
    <text evidence="5">The sequence shown here is derived from an EMBL/GenBank/DDBJ whole genome shotgun (WGS) entry which is preliminary data.</text>
</comment>
<dbReference type="Gene3D" id="3.30.360.10">
    <property type="entry name" value="Dihydrodipicolinate Reductase, domain 2"/>
    <property type="match status" value="1"/>
</dbReference>
<dbReference type="Pfam" id="PF22725">
    <property type="entry name" value="GFO_IDH_MocA_C3"/>
    <property type="match status" value="1"/>
</dbReference>
<dbReference type="InterPro" id="IPR036291">
    <property type="entry name" value="NAD(P)-bd_dom_sf"/>
</dbReference>
<reference evidence="5 6" key="1">
    <citation type="submission" date="2022-10" db="EMBL/GenBank/DDBJ databases">
        <title>Defluviimonas sp. nov., isolated from ocean surface sediments.</title>
        <authorList>
            <person name="He W."/>
            <person name="Wang L."/>
            <person name="Zhang D.-F."/>
        </authorList>
    </citation>
    <scope>NUCLEOTIDE SEQUENCE [LARGE SCALE GENOMIC DNA]</scope>
    <source>
        <strain evidence="5 6">WL0050</strain>
    </source>
</reference>
<dbReference type="SUPFAM" id="SSF55347">
    <property type="entry name" value="Glyceraldehyde-3-phosphate dehydrogenase-like, C-terminal domain"/>
    <property type="match status" value="1"/>
</dbReference>
<dbReference type="InterPro" id="IPR050984">
    <property type="entry name" value="Gfo/Idh/MocA_domain"/>
</dbReference>
<dbReference type="InterPro" id="IPR055170">
    <property type="entry name" value="GFO_IDH_MocA-like_dom"/>
</dbReference>